<sequence length="105" mass="11817">MNIRYCFFVCVVILLFSSVVKASEHKGFQKETSVVLVPIVSAKNVFLSEQVASFDSLLNKVIAPAHPGKHGIFWKTVTSAFSKLGRLYADLGRYLYASIFSIFHW</sequence>
<dbReference type="Proteomes" id="UP000274201">
    <property type="component" value="Chromosome"/>
</dbReference>
<dbReference type="EMBL" id="LR134529">
    <property type="protein sequence ID" value="VEJ44953.1"/>
    <property type="molecule type" value="Genomic_DNA"/>
</dbReference>
<gene>
    <name evidence="2" type="ORF">NCTC12905_00597</name>
    <name evidence="3" type="ORF">NCTC12905_01664</name>
</gene>
<evidence type="ECO:0000313" key="3">
    <source>
        <dbReference type="EMBL" id="VEJ45976.1"/>
    </source>
</evidence>
<feature type="chain" id="PRO_5036344921" evidence="1">
    <location>
        <begin position="23"/>
        <end position="105"/>
    </location>
</feature>
<evidence type="ECO:0000256" key="1">
    <source>
        <dbReference type="SAM" id="SignalP"/>
    </source>
</evidence>
<keyword evidence="1" id="KW-0732">Signal</keyword>
<organism evidence="3 4">
    <name type="scientific">Bartonella vinsonii</name>
    <name type="common">Rochalimaea vinsonii</name>
    <dbReference type="NCBI Taxonomy" id="33047"/>
    <lineage>
        <taxon>Bacteria</taxon>
        <taxon>Pseudomonadati</taxon>
        <taxon>Pseudomonadota</taxon>
        <taxon>Alphaproteobacteria</taxon>
        <taxon>Hyphomicrobiales</taxon>
        <taxon>Bartonellaceae</taxon>
        <taxon>Bartonella</taxon>
    </lineage>
</organism>
<reference evidence="3 4" key="1">
    <citation type="submission" date="2018-12" db="EMBL/GenBank/DDBJ databases">
        <authorList>
            <consortium name="Pathogen Informatics"/>
        </authorList>
    </citation>
    <scope>NUCLEOTIDE SEQUENCE [LARGE SCALE GENOMIC DNA]</scope>
    <source>
        <strain evidence="3 4">NCTC12905</strain>
    </source>
</reference>
<dbReference type="EMBL" id="LR134529">
    <property type="protein sequence ID" value="VEJ45976.1"/>
    <property type="molecule type" value="Genomic_DNA"/>
</dbReference>
<name>A0A3S4YW36_BARVI</name>
<evidence type="ECO:0000313" key="2">
    <source>
        <dbReference type="EMBL" id="VEJ44953.1"/>
    </source>
</evidence>
<protein>
    <submittedName>
        <fullName evidence="3">Uncharacterized protein</fullName>
    </submittedName>
</protein>
<accession>A0A3S4YW36</accession>
<feature type="signal peptide" evidence="1">
    <location>
        <begin position="1"/>
        <end position="22"/>
    </location>
</feature>
<evidence type="ECO:0000313" key="4">
    <source>
        <dbReference type="Proteomes" id="UP000274201"/>
    </source>
</evidence>
<dbReference type="RefSeq" id="WP_126602677.1">
    <property type="nucleotide sequence ID" value="NZ_LR134529.1"/>
</dbReference>
<dbReference type="OrthoDB" id="7923730at2"/>
<proteinExistence type="predicted"/>
<dbReference type="AlphaFoldDB" id="A0A3S4YW36"/>